<dbReference type="PANTHER" id="PTHR31084">
    <property type="entry name" value="ALPHA-L-FUCOSIDASE 2"/>
    <property type="match status" value="1"/>
</dbReference>
<reference evidence="6 7" key="1">
    <citation type="submission" date="2024-04" db="EMBL/GenBank/DDBJ databases">
        <title>Luteolibacter sp. isolated from soil.</title>
        <authorList>
            <person name="An J."/>
        </authorList>
    </citation>
    <scope>NUCLEOTIDE SEQUENCE [LARGE SCALE GENOMIC DNA]</scope>
    <source>
        <strain evidence="6 7">Y139</strain>
    </source>
</reference>
<keyword evidence="7" id="KW-1185">Reference proteome</keyword>
<dbReference type="InterPro" id="IPR000421">
    <property type="entry name" value="FA58C"/>
</dbReference>
<dbReference type="GO" id="GO:0016787">
    <property type="term" value="F:hydrolase activity"/>
    <property type="evidence" value="ECO:0007669"/>
    <property type="project" value="UniProtKB-KW"/>
</dbReference>
<evidence type="ECO:0000259" key="2">
    <source>
        <dbReference type="Pfam" id="PF00754"/>
    </source>
</evidence>
<evidence type="ECO:0000259" key="3">
    <source>
        <dbReference type="Pfam" id="PF14498"/>
    </source>
</evidence>
<feature type="domain" description="F5/8 type C" evidence="2">
    <location>
        <begin position="129"/>
        <end position="222"/>
    </location>
</feature>
<feature type="compositionally biased region" description="Low complexity" evidence="1">
    <location>
        <begin position="36"/>
        <end position="47"/>
    </location>
</feature>
<dbReference type="Pfam" id="PF14498">
    <property type="entry name" value="Glyco_hyd_65N_2"/>
    <property type="match status" value="2"/>
</dbReference>
<feature type="domain" description="Alpha fucosidase A-like C-terminal" evidence="4">
    <location>
        <begin position="797"/>
        <end position="893"/>
    </location>
</feature>
<dbReference type="Pfam" id="PF22124">
    <property type="entry name" value="Glyco_hydro_95_cat"/>
    <property type="match status" value="1"/>
</dbReference>
<dbReference type="InterPro" id="IPR008979">
    <property type="entry name" value="Galactose-bd-like_sf"/>
</dbReference>
<dbReference type="InterPro" id="IPR054363">
    <property type="entry name" value="GH95_cat"/>
</dbReference>
<proteinExistence type="predicted"/>
<dbReference type="InterPro" id="IPR008928">
    <property type="entry name" value="6-hairpin_glycosidase_sf"/>
</dbReference>
<dbReference type="Pfam" id="PF00754">
    <property type="entry name" value="F5_F8_type_C"/>
    <property type="match status" value="1"/>
</dbReference>
<dbReference type="InterPro" id="IPR012341">
    <property type="entry name" value="6hp_glycosidase-like_sf"/>
</dbReference>
<comment type="caution">
    <text evidence="6">The sequence shown here is derived from an EMBL/GenBank/DDBJ whole genome shotgun (WGS) entry which is preliminary data.</text>
</comment>
<dbReference type="Gene3D" id="1.50.10.10">
    <property type="match status" value="1"/>
</dbReference>
<dbReference type="Gene3D" id="2.70.98.50">
    <property type="entry name" value="putative glycoside hydrolase family protein from bacillus halodurans"/>
    <property type="match status" value="1"/>
</dbReference>
<dbReference type="InterPro" id="IPR049053">
    <property type="entry name" value="AFCA-like_C"/>
</dbReference>
<dbReference type="SUPFAM" id="SSF48208">
    <property type="entry name" value="Six-hairpin glycosidases"/>
    <property type="match status" value="1"/>
</dbReference>
<dbReference type="InterPro" id="IPR027414">
    <property type="entry name" value="GH95_N_dom"/>
</dbReference>
<evidence type="ECO:0000313" key="7">
    <source>
        <dbReference type="Proteomes" id="UP001371305"/>
    </source>
</evidence>
<dbReference type="Pfam" id="PF21307">
    <property type="entry name" value="Glyco_hydro_95_C"/>
    <property type="match status" value="1"/>
</dbReference>
<evidence type="ECO:0000256" key="1">
    <source>
        <dbReference type="SAM" id="MobiDB-lite"/>
    </source>
</evidence>
<dbReference type="RefSeq" id="WP_341404534.1">
    <property type="nucleotide sequence ID" value="NZ_JBBUKT010000003.1"/>
</dbReference>
<dbReference type="Gene3D" id="2.60.120.260">
    <property type="entry name" value="Galactose-binding domain-like"/>
    <property type="match status" value="1"/>
</dbReference>
<evidence type="ECO:0000313" key="6">
    <source>
        <dbReference type="EMBL" id="MEK7950932.1"/>
    </source>
</evidence>
<feature type="domain" description="Glycosyl hydrolase family 95 catalytic" evidence="5">
    <location>
        <begin position="408"/>
        <end position="795"/>
    </location>
</feature>
<feature type="domain" description="Glycosyl hydrolase family 95 N-terminal" evidence="3">
    <location>
        <begin position="260"/>
        <end position="381"/>
    </location>
</feature>
<organism evidence="6 7">
    <name type="scientific">Luteolibacter soli</name>
    <dbReference type="NCBI Taxonomy" id="3135280"/>
    <lineage>
        <taxon>Bacteria</taxon>
        <taxon>Pseudomonadati</taxon>
        <taxon>Verrucomicrobiota</taxon>
        <taxon>Verrucomicrobiia</taxon>
        <taxon>Verrucomicrobiales</taxon>
        <taxon>Verrucomicrobiaceae</taxon>
        <taxon>Luteolibacter</taxon>
    </lineage>
</organism>
<accession>A0ABU9AW06</accession>
<dbReference type="Proteomes" id="UP001371305">
    <property type="component" value="Unassembled WGS sequence"/>
</dbReference>
<keyword evidence="6" id="KW-0378">Hydrolase</keyword>
<dbReference type="InterPro" id="IPR016518">
    <property type="entry name" value="Alpha-L-fucosidase"/>
</dbReference>
<dbReference type="SUPFAM" id="SSF49785">
    <property type="entry name" value="Galactose-binding domain-like"/>
    <property type="match status" value="1"/>
</dbReference>
<dbReference type="EMBL" id="JBBUKT010000003">
    <property type="protein sequence ID" value="MEK7950932.1"/>
    <property type="molecule type" value="Genomic_DNA"/>
</dbReference>
<name>A0ABU9AW06_9BACT</name>
<protein>
    <submittedName>
        <fullName evidence="6">Glycoside hydrolase N-terminal domain-containing protein</fullName>
    </submittedName>
</protein>
<sequence>MKPLLSLVLVTAASAGPLEIRYDRPPAGMGSGGGEASMSDASTATSSGWESSAQPVGNGRIGAMIFGGTNKERIQFNDITLWTGGDNPSGGYDVNDFGCYQNFGDLFIELDGAGGNHPPGTCTSGHVPYHSNENAAAAADGNASTKWCVEPKGKDVVWQIELPDPEVIGTYAFTSGNDVPERDPQQWRLEGSADGKSWSLLHEMKDQKPFANRGETKTFMLPAGGKRAPLKHYRLTFPPNPGVSHFQLAEITLGNPPVTPENYSRSLDLSTGIHTVTWKSGDATITRETFASHADDVIVVNFRSTGKLSGKVRLAGAHGDTTSANASALTFTGQLSNKLRYAARAAATTDGGALASKEDSLTFRDTGTLTLILSAGTDYAMDPAKKFRFGADPAETTAAKSKAALSHKYDDLHSRHVTEFQKLMGRVTFDLGTPKEGDIKSRLQAYKKGAEDPALEALMFQYGRYLLLSSSRNSLPANLQGLWNDSNKPAWFADYHTNINIQMNYWQAEPANLAECAKPLHDWVIASIPGSRAATVKDFGEKTPGWTMRTSVNPFGGNGWEWNLPSSAWLARHFWEHYAFTGDAEFLREKAWPIFKDVSEFWLDHLVEKDGKLVVPKGWSPEHGPREDGVAHDQEIVWDLFTFTLDAAKELKIDDALTKKIAAAKEKLLGPQIGSWGQLMEWTTERPDLEKSGHRHTSHLYAVYPGNQISVSRTPELAKAAAVSLEKRGTSGDSRRSWTWAWRTALWARLGEGDKAQSMIRGLLTHNTLDNLFTTHPPFQIDGNLGITVGICEMLVQSHAGEVAILPTLPKGWPTGSYKGLRARGGFEVDASWKDGKLTESTLKSLLGNELVLRLPGNPAKITLTRGDGKAAELNAKDGVFCFPTTKGESYRISMP</sequence>
<evidence type="ECO:0000259" key="5">
    <source>
        <dbReference type="Pfam" id="PF22124"/>
    </source>
</evidence>
<gene>
    <name evidence="6" type="ORF">WKV53_10510</name>
</gene>
<dbReference type="PANTHER" id="PTHR31084:SF0">
    <property type="entry name" value="ALPHA-L-FUCOSIDASE 2"/>
    <property type="match status" value="1"/>
</dbReference>
<evidence type="ECO:0000259" key="4">
    <source>
        <dbReference type="Pfam" id="PF21307"/>
    </source>
</evidence>
<dbReference type="PIRSF" id="PIRSF007663">
    <property type="entry name" value="UCP007663"/>
    <property type="match status" value="1"/>
</dbReference>
<feature type="domain" description="Glycosyl hydrolase family 95 N-terminal" evidence="3">
    <location>
        <begin position="47"/>
        <end position="92"/>
    </location>
</feature>
<feature type="region of interest" description="Disordered" evidence="1">
    <location>
        <begin position="21"/>
        <end position="54"/>
    </location>
</feature>